<keyword evidence="8 15" id="KW-1133">Transmembrane helix</keyword>
<dbReference type="AlphaFoldDB" id="A0A4C1ZZ68"/>
<keyword evidence="9" id="KW-0915">Sodium</keyword>
<evidence type="ECO:0000256" key="6">
    <source>
        <dbReference type="ARBA" id="ARBA00022753"/>
    </source>
</evidence>
<keyword evidence="11" id="KW-1015">Disulfide bond</keyword>
<dbReference type="PANTHER" id="PTHR22950:SF244">
    <property type="entry name" value="NEUTRAL AMINO ACID TRANSPORTER 9"/>
    <property type="match status" value="1"/>
</dbReference>
<keyword evidence="10 15" id="KW-0472">Membrane</keyword>
<keyword evidence="18" id="KW-1185">Reference proteome</keyword>
<evidence type="ECO:0000256" key="10">
    <source>
        <dbReference type="ARBA" id="ARBA00023136"/>
    </source>
</evidence>
<gene>
    <name evidence="17" type="ORF">EVAR_89865_1</name>
</gene>
<evidence type="ECO:0000256" key="5">
    <source>
        <dbReference type="ARBA" id="ARBA00022723"/>
    </source>
</evidence>
<evidence type="ECO:0000256" key="11">
    <source>
        <dbReference type="ARBA" id="ARBA00023157"/>
    </source>
</evidence>
<evidence type="ECO:0000256" key="4">
    <source>
        <dbReference type="ARBA" id="ARBA00022692"/>
    </source>
</evidence>
<dbReference type="Pfam" id="PF01490">
    <property type="entry name" value="Aa_trans"/>
    <property type="match status" value="1"/>
</dbReference>
<feature type="transmembrane region" description="Helical" evidence="15">
    <location>
        <begin position="146"/>
        <end position="168"/>
    </location>
</feature>
<reference evidence="17 18" key="1">
    <citation type="journal article" date="2019" name="Commun. Biol.">
        <title>The bagworm genome reveals a unique fibroin gene that provides high tensile strength.</title>
        <authorList>
            <person name="Kono N."/>
            <person name="Nakamura H."/>
            <person name="Ohtoshi R."/>
            <person name="Tomita M."/>
            <person name="Numata K."/>
            <person name="Arakawa K."/>
        </authorList>
    </citation>
    <scope>NUCLEOTIDE SEQUENCE [LARGE SCALE GENOMIC DNA]</scope>
</reference>
<evidence type="ECO:0000256" key="15">
    <source>
        <dbReference type="SAM" id="Phobius"/>
    </source>
</evidence>
<accession>A0A4C1ZZ68</accession>
<keyword evidence="7" id="KW-0029">Amino-acid transport</keyword>
<dbReference type="GO" id="GO:0046872">
    <property type="term" value="F:metal ion binding"/>
    <property type="evidence" value="ECO:0007669"/>
    <property type="project" value="UniProtKB-KW"/>
</dbReference>
<name>A0A4C1ZZ68_EUMVA</name>
<dbReference type="GO" id="GO:0005765">
    <property type="term" value="C:lysosomal membrane"/>
    <property type="evidence" value="ECO:0007669"/>
    <property type="project" value="UniProtKB-SubCell"/>
</dbReference>
<evidence type="ECO:0000256" key="12">
    <source>
        <dbReference type="ARBA" id="ARBA00023180"/>
    </source>
</evidence>
<evidence type="ECO:0000313" key="17">
    <source>
        <dbReference type="EMBL" id="GBP91917.1"/>
    </source>
</evidence>
<keyword evidence="6" id="KW-0967">Endosome</keyword>
<comment type="similarity">
    <text evidence="14">Belongs to the amino acid/polyamine transporter 2 family. SLC38A9 subfamily.</text>
</comment>
<evidence type="ECO:0000313" key="18">
    <source>
        <dbReference type="Proteomes" id="UP000299102"/>
    </source>
</evidence>
<evidence type="ECO:0000259" key="16">
    <source>
        <dbReference type="Pfam" id="PF01490"/>
    </source>
</evidence>
<evidence type="ECO:0000256" key="7">
    <source>
        <dbReference type="ARBA" id="ARBA00022970"/>
    </source>
</evidence>
<dbReference type="PANTHER" id="PTHR22950">
    <property type="entry name" value="AMINO ACID TRANSPORTER"/>
    <property type="match status" value="1"/>
</dbReference>
<dbReference type="Proteomes" id="UP000299102">
    <property type="component" value="Unassembled WGS sequence"/>
</dbReference>
<dbReference type="GO" id="GO:0015179">
    <property type="term" value="F:L-amino acid transmembrane transporter activity"/>
    <property type="evidence" value="ECO:0007669"/>
    <property type="project" value="TreeGrafter"/>
</dbReference>
<keyword evidence="12" id="KW-0325">Glycoprotein</keyword>
<evidence type="ECO:0000256" key="1">
    <source>
        <dbReference type="ARBA" id="ARBA00004107"/>
    </source>
</evidence>
<feature type="domain" description="Amino acid transporter transmembrane" evidence="16">
    <location>
        <begin position="116"/>
        <end position="234"/>
    </location>
</feature>
<sequence>MRTPRASITEGRCLRAQNAMEPLLSNNSRMRELQRVYGSTPMSDDSLQWPKQQEQESRAEPGLSNLYIVLRGALKCAHATTWRTAPSGRGPADFKSAEILDFYKRERSHNPQKKKQSSVVTIFSVWNTMLGSSLLAMAWGVGRAGLVSALLLTAAMGALCLFTAYLLLTVKNKHGGARCEVPALCRVLLGRWAELLAHAFSLLVLLGANVVYWILLSNFLYFTVNYITDILFQRLLWGFEYPWAEVTTYPLIVRMLVCSSKMVQKIGCVYISTRLRSYTSLASLKTSPNSMALRRLITEFLWPPSSSIIRR</sequence>
<protein>
    <submittedName>
        <fullName evidence="17">Sodium-coupled neutral amino acid transporter 9 homolog</fullName>
    </submittedName>
</protein>
<evidence type="ECO:0000256" key="9">
    <source>
        <dbReference type="ARBA" id="ARBA00023053"/>
    </source>
</evidence>
<comment type="subcellular location">
    <subcellularLocation>
        <location evidence="1">Late endosome membrane</location>
        <topology evidence="1">Multi-pass membrane protein</topology>
    </subcellularLocation>
    <subcellularLocation>
        <location evidence="2">Lysosome membrane</location>
        <topology evidence="2">Multi-pass membrane protein</topology>
    </subcellularLocation>
</comment>
<dbReference type="GO" id="GO:0031902">
    <property type="term" value="C:late endosome membrane"/>
    <property type="evidence" value="ECO:0007669"/>
    <property type="project" value="UniProtKB-SubCell"/>
</dbReference>
<evidence type="ECO:0000256" key="3">
    <source>
        <dbReference type="ARBA" id="ARBA00022448"/>
    </source>
</evidence>
<evidence type="ECO:0000256" key="2">
    <source>
        <dbReference type="ARBA" id="ARBA00004155"/>
    </source>
</evidence>
<feature type="transmembrane region" description="Helical" evidence="15">
    <location>
        <begin position="119"/>
        <end position="140"/>
    </location>
</feature>
<evidence type="ECO:0000256" key="13">
    <source>
        <dbReference type="ARBA" id="ARBA00023228"/>
    </source>
</evidence>
<keyword evidence="3" id="KW-0813">Transport</keyword>
<evidence type="ECO:0000256" key="8">
    <source>
        <dbReference type="ARBA" id="ARBA00022989"/>
    </source>
</evidence>
<proteinExistence type="inferred from homology"/>
<organism evidence="17 18">
    <name type="scientific">Eumeta variegata</name>
    <name type="common">Bagworm moth</name>
    <name type="synonym">Eumeta japonica</name>
    <dbReference type="NCBI Taxonomy" id="151549"/>
    <lineage>
        <taxon>Eukaryota</taxon>
        <taxon>Metazoa</taxon>
        <taxon>Ecdysozoa</taxon>
        <taxon>Arthropoda</taxon>
        <taxon>Hexapoda</taxon>
        <taxon>Insecta</taxon>
        <taxon>Pterygota</taxon>
        <taxon>Neoptera</taxon>
        <taxon>Endopterygota</taxon>
        <taxon>Lepidoptera</taxon>
        <taxon>Glossata</taxon>
        <taxon>Ditrysia</taxon>
        <taxon>Tineoidea</taxon>
        <taxon>Psychidae</taxon>
        <taxon>Oiketicinae</taxon>
        <taxon>Eumeta</taxon>
    </lineage>
</organism>
<dbReference type="InterPro" id="IPR013057">
    <property type="entry name" value="AA_transpt_TM"/>
</dbReference>
<feature type="transmembrane region" description="Helical" evidence="15">
    <location>
        <begin position="195"/>
        <end position="215"/>
    </location>
</feature>
<evidence type="ECO:0000256" key="14">
    <source>
        <dbReference type="ARBA" id="ARBA00038442"/>
    </source>
</evidence>
<dbReference type="EMBL" id="BGZK01002223">
    <property type="protein sequence ID" value="GBP91917.1"/>
    <property type="molecule type" value="Genomic_DNA"/>
</dbReference>
<dbReference type="STRING" id="151549.A0A4C1ZZ68"/>
<comment type="caution">
    <text evidence="17">The sequence shown here is derived from an EMBL/GenBank/DDBJ whole genome shotgun (WGS) entry which is preliminary data.</text>
</comment>
<keyword evidence="5" id="KW-0479">Metal-binding</keyword>
<keyword evidence="13" id="KW-0458">Lysosome</keyword>
<dbReference type="OrthoDB" id="294730at2759"/>
<keyword evidence="4 15" id="KW-0812">Transmembrane</keyword>